<protein>
    <submittedName>
        <fullName evidence="1">Uncharacterized protein</fullName>
    </submittedName>
</protein>
<reference evidence="1" key="1">
    <citation type="submission" date="2024-01" db="EMBL/GenBank/DDBJ databases">
        <title>The first autotrophic representatives of the genus Thermodesulfovibrio.</title>
        <authorList>
            <person name="Maltseva A.I."/>
            <person name="Elcheninov A.G."/>
            <person name="Kublanov I.V."/>
            <person name="Lebedinsky A.V."/>
            <person name="Frolov E.N."/>
        </authorList>
    </citation>
    <scope>NUCLEOTIDE SEQUENCE</scope>
    <source>
        <strain evidence="1">3462-1</strain>
    </source>
</reference>
<evidence type="ECO:0000313" key="1">
    <source>
        <dbReference type="EMBL" id="XCH48531.1"/>
    </source>
</evidence>
<organism evidence="1">
    <name type="scientific">Thermodesulfovibrio obliviosus</name>
    <dbReference type="NCBI Taxonomy" id="3118332"/>
    <lineage>
        <taxon>Bacteria</taxon>
        <taxon>Pseudomonadati</taxon>
        <taxon>Nitrospirota</taxon>
        <taxon>Thermodesulfovibrionia</taxon>
        <taxon>Thermodesulfovibrionales</taxon>
        <taxon>Thermodesulfovibrionaceae</taxon>
        <taxon>Thermodesulfovibrio</taxon>
    </lineage>
</organism>
<sequence>MKSFRYVVVVLALLMSVSLVKAEEVKKGFHFQTRQKESWMEILTIPMDILIIHG</sequence>
<gene>
    <name evidence="1" type="ORF">V4D31_09340</name>
</gene>
<proteinExistence type="predicted"/>
<accession>A0AAU8H196</accession>
<dbReference type="AlphaFoldDB" id="A0AAU8H196"/>
<dbReference type="KEGG" id="tob:V4D31_09340"/>
<name>A0AAU8H196_9BACT</name>
<dbReference type="RefSeq" id="WP_353686171.1">
    <property type="nucleotide sequence ID" value="NZ_CP144374.1"/>
</dbReference>
<dbReference type="EMBL" id="CP144374">
    <property type="protein sequence ID" value="XCH48531.1"/>
    <property type="molecule type" value="Genomic_DNA"/>
</dbReference>